<dbReference type="GO" id="GO:0016740">
    <property type="term" value="F:transferase activity"/>
    <property type="evidence" value="ECO:0007669"/>
    <property type="project" value="UniProtKB-KW"/>
</dbReference>
<dbReference type="STRING" id="77044.A0A1S7UP25"/>
<dbReference type="EMBL" id="DF977467">
    <property type="protein sequence ID" value="GAP85197.1"/>
    <property type="molecule type" value="Genomic_DNA"/>
</dbReference>
<evidence type="ECO:0000313" key="2">
    <source>
        <dbReference type="Proteomes" id="UP000054516"/>
    </source>
</evidence>
<dbReference type="AlphaFoldDB" id="A0A1S7UP25"/>
<evidence type="ECO:0000313" key="1">
    <source>
        <dbReference type="EMBL" id="GAP85197.1"/>
    </source>
</evidence>
<keyword evidence="1" id="KW-0808">Transferase</keyword>
<name>A0A1S7UP25_ROSNE</name>
<sequence length="244" mass="27240">MPPSDADRVDLSTSDTTVEVLDGAVSARLLHLPDRSFTIEATLDLGKGARFFGQKPPLHFHVQEEYIECTQGKLGLEFVRGRGRGEELVLTPADGRVAIPPYVDHRSYPMPPALQDDDGGAAAAVVKFLLSAERTDAVFELNPAFFENWYRYQDEVVATGARVDLVQVLCTFDAGGTYVSLPWWVPFRQTASIALGVVVGRWIGSGLLGYQPFYRKWTTDWESACRKMETSVFQRRFSDRAKTD</sequence>
<protein>
    <submittedName>
        <fullName evidence="1">Putative 4-hydroxybenzoate polyprenyl transferase</fullName>
    </submittedName>
</protein>
<organism evidence="1">
    <name type="scientific">Rosellinia necatrix</name>
    <name type="common">White root-rot fungus</name>
    <dbReference type="NCBI Taxonomy" id="77044"/>
    <lineage>
        <taxon>Eukaryota</taxon>
        <taxon>Fungi</taxon>
        <taxon>Dikarya</taxon>
        <taxon>Ascomycota</taxon>
        <taxon>Pezizomycotina</taxon>
        <taxon>Sordariomycetes</taxon>
        <taxon>Xylariomycetidae</taxon>
        <taxon>Xylariales</taxon>
        <taxon>Xylariaceae</taxon>
        <taxon>Rosellinia</taxon>
    </lineage>
</organism>
<keyword evidence="2" id="KW-1185">Reference proteome</keyword>
<gene>
    <name evidence="1" type="ORF">SAMD00023353_2201360</name>
</gene>
<reference evidence="1" key="1">
    <citation type="submission" date="2016-03" db="EMBL/GenBank/DDBJ databases">
        <title>Draft genome sequence of Rosellinia necatrix.</title>
        <authorList>
            <person name="Kanematsu S."/>
        </authorList>
    </citation>
    <scope>NUCLEOTIDE SEQUENCE [LARGE SCALE GENOMIC DNA]</scope>
    <source>
        <strain evidence="1">W97</strain>
    </source>
</reference>
<dbReference type="OrthoDB" id="9976870at2759"/>
<proteinExistence type="predicted"/>
<dbReference type="Proteomes" id="UP000054516">
    <property type="component" value="Unassembled WGS sequence"/>
</dbReference>
<accession>A0A1S7UP25</accession>
<dbReference type="OMA" id="APFYPEW"/>